<dbReference type="KEGG" id="dtl:H8F01_00920"/>
<proteinExistence type="predicted"/>
<evidence type="ECO:0000313" key="2">
    <source>
        <dbReference type="Proteomes" id="UP000515873"/>
    </source>
</evidence>
<name>A0A7G8QA16_9GAMM</name>
<gene>
    <name evidence="1" type="ORF">H8F01_00920</name>
</gene>
<reference evidence="1 2" key="1">
    <citation type="submission" date="2020-08" db="EMBL/GenBank/DDBJ databases">
        <title>Dyella sp. G9 isolated from forest soil.</title>
        <authorList>
            <person name="Fu J."/>
            <person name="Qiu L."/>
        </authorList>
    </citation>
    <scope>NUCLEOTIDE SEQUENCE [LARGE SCALE GENOMIC DNA]</scope>
    <source>
        <strain evidence="1 2">G9</strain>
    </source>
</reference>
<sequence length="65" mass="7670">MARTAPDMPLTTEEIAALLGLSEKWFINNRWQRKGPPFIQTGRIVRYELGATLDWFRKHRQKTIN</sequence>
<organism evidence="1 2">
    <name type="scientific">Dyella telluris</name>
    <dbReference type="NCBI Taxonomy" id="2763498"/>
    <lineage>
        <taxon>Bacteria</taxon>
        <taxon>Pseudomonadati</taxon>
        <taxon>Pseudomonadota</taxon>
        <taxon>Gammaproteobacteria</taxon>
        <taxon>Lysobacterales</taxon>
        <taxon>Rhodanobacteraceae</taxon>
        <taxon>Dyella</taxon>
    </lineage>
</organism>
<accession>A0A7G8QA16</accession>
<dbReference type="EMBL" id="CP060412">
    <property type="protein sequence ID" value="QNK03624.1"/>
    <property type="molecule type" value="Genomic_DNA"/>
</dbReference>
<dbReference type="AlphaFoldDB" id="A0A7G8QA16"/>
<dbReference type="Proteomes" id="UP000515873">
    <property type="component" value="Chromosome"/>
</dbReference>
<protein>
    <recommendedName>
        <fullName evidence="3">Helix-turn-helix domain-containing protein</fullName>
    </recommendedName>
</protein>
<keyword evidence="2" id="KW-1185">Reference proteome</keyword>
<evidence type="ECO:0008006" key="3">
    <source>
        <dbReference type="Google" id="ProtNLM"/>
    </source>
</evidence>
<dbReference type="Gene3D" id="1.10.10.10">
    <property type="entry name" value="Winged helix-like DNA-binding domain superfamily/Winged helix DNA-binding domain"/>
    <property type="match status" value="1"/>
</dbReference>
<dbReference type="InterPro" id="IPR036388">
    <property type="entry name" value="WH-like_DNA-bd_sf"/>
</dbReference>
<evidence type="ECO:0000313" key="1">
    <source>
        <dbReference type="EMBL" id="QNK03624.1"/>
    </source>
</evidence>